<dbReference type="Pfam" id="PF16746">
    <property type="entry name" value="BAR_3"/>
    <property type="match status" value="1"/>
</dbReference>
<dbReference type="Pfam" id="PF13637">
    <property type="entry name" value="Ank_4"/>
    <property type="match status" value="1"/>
</dbReference>
<dbReference type="InterPro" id="IPR036770">
    <property type="entry name" value="Ankyrin_rpt-contain_sf"/>
</dbReference>
<dbReference type="SUPFAM" id="SSF103657">
    <property type="entry name" value="BAR/IMD domain-like"/>
    <property type="match status" value="1"/>
</dbReference>
<dbReference type="InterPro" id="IPR027267">
    <property type="entry name" value="AH/BAR_dom_sf"/>
</dbReference>
<dbReference type="SUPFAM" id="SSF50729">
    <property type="entry name" value="PH domain-like"/>
    <property type="match status" value="1"/>
</dbReference>
<dbReference type="GO" id="GO:0005737">
    <property type="term" value="C:cytoplasm"/>
    <property type="evidence" value="ECO:0007669"/>
    <property type="project" value="InterPro"/>
</dbReference>
<feature type="repeat" description="ANK" evidence="6">
    <location>
        <begin position="653"/>
        <end position="685"/>
    </location>
</feature>
<dbReference type="PANTHER" id="PTHR23180:SF399">
    <property type="entry name" value="BLOWN FUSE, ISOFORM A-RELATED"/>
    <property type="match status" value="1"/>
</dbReference>
<feature type="compositionally biased region" description="Acidic residues" evidence="8">
    <location>
        <begin position="554"/>
        <end position="567"/>
    </location>
</feature>
<evidence type="ECO:0000256" key="6">
    <source>
        <dbReference type="PROSITE-ProRule" id="PRU00023"/>
    </source>
</evidence>
<evidence type="ECO:0000256" key="5">
    <source>
        <dbReference type="ARBA" id="ARBA00023043"/>
    </source>
</evidence>
<dbReference type="SMART" id="SM00248">
    <property type="entry name" value="ANK"/>
    <property type="match status" value="3"/>
</dbReference>
<dbReference type="VEuPathDB" id="VectorBase:LLONM1_002800"/>
<dbReference type="InterPro" id="IPR037278">
    <property type="entry name" value="ARFGAP/RecO"/>
</dbReference>
<keyword evidence="4" id="KW-0862">Zinc</keyword>
<evidence type="ECO:0000259" key="10">
    <source>
        <dbReference type="PROSITE" id="PS50115"/>
    </source>
</evidence>
<dbReference type="InterPro" id="IPR004148">
    <property type="entry name" value="BAR_dom"/>
</dbReference>
<dbReference type="PROSITE" id="PS50297">
    <property type="entry name" value="ANK_REP_REGION"/>
    <property type="match status" value="2"/>
</dbReference>
<dbReference type="InterPro" id="IPR001164">
    <property type="entry name" value="ArfGAP_dom"/>
</dbReference>
<dbReference type="InterPro" id="IPR002110">
    <property type="entry name" value="Ankyrin_rpt"/>
</dbReference>
<dbReference type="Gene3D" id="1.10.220.150">
    <property type="entry name" value="Arf GTPase activating protein"/>
    <property type="match status" value="1"/>
</dbReference>
<dbReference type="InterPro" id="IPR038508">
    <property type="entry name" value="ArfGAP_dom_sf"/>
</dbReference>
<feature type="region of interest" description="Disordered" evidence="8">
    <location>
        <begin position="520"/>
        <end position="569"/>
    </location>
</feature>
<dbReference type="SMART" id="SM00233">
    <property type="entry name" value="PH"/>
    <property type="match status" value="1"/>
</dbReference>
<dbReference type="CDD" id="cd08835">
    <property type="entry name" value="ArfGap_ACAP"/>
    <property type="match status" value="1"/>
</dbReference>
<evidence type="ECO:0000256" key="7">
    <source>
        <dbReference type="PROSITE-ProRule" id="PRU00288"/>
    </source>
</evidence>
<feature type="domain" description="Arf-GAP" evidence="10">
    <location>
        <begin position="374"/>
        <end position="496"/>
    </location>
</feature>
<dbReference type="CDD" id="cd13250">
    <property type="entry name" value="PH_ACAP"/>
    <property type="match status" value="1"/>
</dbReference>
<dbReference type="PROSITE" id="PS50115">
    <property type="entry name" value="ARFGAP"/>
    <property type="match status" value="1"/>
</dbReference>
<dbReference type="FunFam" id="1.10.220.150:FF:000007">
    <property type="entry name" value="Arf-GAP with coiled-coil, ANK repeat and PH domain-containing protein 2"/>
    <property type="match status" value="1"/>
</dbReference>
<feature type="compositionally biased region" description="Polar residues" evidence="8">
    <location>
        <begin position="534"/>
        <end position="545"/>
    </location>
</feature>
<keyword evidence="1" id="KW-0479">Metal-binding</keyword>
<evidence type="ECO:0000256" key="4">
    <source>
        <dbReference type="ARBA" id="ARBA00022833"/>
    </source>
</evidence>
<evidence type="ECO:0000256" key="2">
    <source>
        <dbReference type="ARBA" id="ARBA00022737"/>
    </source>
</evidence>
<evidence type="ECO:0000313" key="11">
    <source>
        <dbReference type="EMBL" id="MBC1172249.1"/>
    </source>
</evidence>
<feature type="domain" description="PH" evidence="9">
    <location>
        <begin position="250"/>
        <end position="346"/>
    </location>
</feature>
<dbReference type="InterPro" id="IPR001849">
    <property type="entry name" value="PH_domain"/>
</dbReference>
<dbReference type="SUPFAM" id="SSF48403">
    <property type="entry name" value="Ankyrin repeat"/>
    <property type="match status" value="1"/>
</dbReference>
<dbReference type="SMART" id="SM00105">
    <property type="entry name" value="ArfGap"/>
    <property type="match status" value="1"/>
</dbReference>
<sequence>MKSKIDFCEALKDSPTFRSVLEEEENDIEHLEQKIERVLKMCTSAVDSGKEYVKNNSAFATSLWDLQRHFKDDRTSHSALEKIIHCLQEMNKFHTILLDQANRTVLKNLTSFIKSEIKEVKDYKNLFLKVSENLDGALQKNAQVNKNKPTDVQETENYLSATKSCFQHTALDYVNILTMLQAKKKPEILSTLLSYVQACSTYYHQGSDLCEDFDPYFKVLADDIGTMRSDYATLEKTMQNRHASVTNFDQGQTEGYLFKRTSKGFKTWNRRWFYISGNQLLYRKRNGEESPTVMEEDLSICTVRLAGECDRRFCFEVISPTKSHMLQADSADALKAWVCALQSGIGAAIQNNNSKTLLMPSGSEQKHPSGDMKKVNWEYFLTIPGNSSCCDCGHPQPKWASINLGITLCIACSGIHRSLGVHYSKVRSLTLDAWEPEIIKVMTELGNGVVNRIYEANADAEDIQRATEDCDIAVREAWIKAKYVERRFVASLTSITDALCAESARSFAATSRRGRAFQAARWSVKKMRRRQKSTLKASPEETSVGSSSGHEEQSEHDEEDCSEDKDEGDEKQAVKVDVVFGENLSEPLNQESFYIDSDDESINDEEQPQDNEDIQKLNADVLLYKAALVHNLPVMSQALALGATKNWTNVDDLDRTPLHQAVLSGSVMACEFLLLNGADINAKDRKGYTPLHLATEKGCTAQAYLLLKNRAKYDIKTLDGQQAIDIAVENANADIVTLLRLTKLNEEIGLSEQGIGGDETYNDVMKDFSNFAINQPHRLQRSKPDGQEAE</sequence>
<keyword evidence="5 6" id="KW-0040">ANK repeat</keyword>
<dbReference type="FunFam" id="2.30.29.30:FF:000384">
    <property type="entry name" value="Uncharacterized protein, isoform A"/>
    <property type="match status" value="1"/>
</dbReference>
<protein>
    <submittedName>
        <fullName evidence="11">Putative gtpase activating protein</fullName>
    </submittedName>
</protein>
<dbReference type="GO" id="GO:0008270">
    <property type="term" value="F:zinc ion binding"/>
    <property type="evidence" value="ECO:0007669"/>
    <property type="project" value="UniProtKB-KW"/>
</dbReference>
<reference evidence="11" key="1">
    <citation type="journal article" date="2020" name="BMC">
        <title>Leishmania infection induces a limited differential gene expression in the sand fly midgut.</title>
        <authorList>
            <person name="Coutinho-Abreu I.V."/>
            <person name="Serafim T.D."/>
            <person name="Meneses C."/>
            <person name="Kamhawi S."/>
            <person name="Oliveira F."/>
            <person name="Valenzuela J.G."/>
        </authorList>
    </citation>
    <scope>NUCLEOTIDE SEQUENCE</scope>
    <source>
        <strain evidence="11">Jacobina</strain>
        <tissue evidence="11">Midgut</tissue>
    </source>
</reference>
<proteinExistence type="predicted"/>
<dbReference type="Gene3D" id="2.30.29.30">
    <property type="entry name" value="Pleckstrin-homology domain (PH domain)/Phosphotyrosine-binding domain (PTB)"/>
    <property type="match status" value="1"/>
</dbReference>
<evidence type="ECO:0000256" key="1">
    <source>
        <dbReference type="ARBA" id="ARBA00022723"/>
    </source>
</evidence>
<dbReference type="InterPro" id="IPR045258">
    <property type="entry name" value="ACAP1/2/3-like"/>
</dbReference>
<dbReference type="AlphaFoldDB" id="A0A7G3AJ27"/>
<dbReference type="PROSITE" id="PS50003">
    <property type="entry name" value="PH_DOMAIN"/>
    <property type="match status" value="1"/>
</dbReference>
<keyword evidence="2" id="KW-0677">Repeat</keyword>
<name>A0A7G3AJ27_LUTLO</name>
<dbReference type="Pfam" id="PF01412">
    <property type="entry name" value="ArfGap"/>
    <property type="match status" value="1"/>
</dbReference>
<evidence type="ECO:0000256" key="3">
    <source>
        <dbReference type="ARBA" id="ARBA00022771"/>
    </source>
</evidence>
<dbReference type="Pfam" id="PF00169">
    <property type="entry name" value="PH"/>
    <property type="match status" value="1"/>
</dbReference>
<dbReference type="GO" id="GO:0005096">
    <property type="term" value="F:GTPase activator activity"/>
    <property type="evidence" value="ECO:0007669"/>
    <property type="project" value="InterPro"/>
</dbReference>
<accession>A0A7G3AJ27</accession>
<feature type="repeat" description="ANK" evidence="6">
    <location>
        <begin position="686"/>
        <end position="718"/>
    </location>
</feature>
<evidence type="ECO:0000256" key="8">
    <source>
        <dbReference type="SAM" id="MobiDB-lite"/>
    </source>
</evidence>
<dbReference type="FunFam" id="1.20.1270.60:FF:000025">
    <property type="entry name" value="arf-GAP with coiled-coil, ANK repeat and PH domain-containing protein 2"/>
    <property type="match status" value="1"/>
</dbReference>
<dbReference type="Gene3D" id="1.20.1270.60">
    <property type="entry name" value="Arfaptin homology (AH) domain/BAR domain"/>
    <property type="match status" value="1"/>
</dbReference>
<dbReference type="Gene3D" id="1.25.40.20">
    <property type="entry name" value="Ankyrin repeat-containing domain"/>
    <property type="match status" value="1"/>
</dbReference>
<dbReference type="InterPro" id="IPR011993">
    <property type="entry name" value="PH-like_dom_sf"/>
</dbReference>
<dbReference type="SUPFAM" id="SSF57863">
    <property type="entry name" value="ArfGap/RecO-like zinc finger"/>
    <property type="match status" value="1"/>
</dbReference>
<dbReference type="EMBL" id="GITU01003546">
    <property type="protein sequence ID" value="MBC1172249.1"/>
    <property type="molecule type" value="Transcribed_RNA"/>
</dbReference>
<dbReference type="PANTHER" id="PTHR23180">
    <property type="entry name" value="CENTAURIN/ARF"/>
    <property type="match status" value="1"/>
</dbReference>
<dbReference type="PROSITE" id="PS50088">
    <property type="entry name" value="ANK_REPEAT"/>
    <property type="match status" value="2"/>
</dbReference>
<dbReference type="PRINTS" id="PR00405">
    <property type="entry name" value="REVINTRACTNG"/>
</dbReference>
<feature type="compositionally biased region" description="Basic residues" evidence="8">
    <location>
        <begin position="523"/>
        <end position="533"/>
    </location>
</feature>
<dbReference type="CDD" id="cd07603">
    <property type="entry name" value="BAR_ACAPs"/>
    <property type="match status" value="1"/>
</dbReference>
<keyword evidence="3 7" id="KW-0863">Zinc-finger</keyword>
<organism evidence="11">
    <name type="scientific">Lutzomyia longipalpis</name>
    <name type="common">Sand fly</name>
    <dbReference type="NCBI Taxonomy" id="7200"/>
    <lineage>
        <taxon>Eukaryota</taxon>
        <taxon>Metazoa</taxon>
        <taxon>Ecdysozoa</taxon>
        <taxon>Arthropoda</taxon>
        <taxon>Hexapoda</taxon>
        <taxon>Insecta</taxon>
        <taxon>Pterygota</taxon>
        <taxon>Neoptera</taxon>
        <taxon>Endopterygota</taxon>
        <taxon>Diptera</taxon>
        <taxon>Nematocera</taxon>
        <taxon>Psychodoidea</taxon>
        <taxon>Psychodidae</taxon>
        <taxon>Lutzomyia</taxon>
        <taxon>Lutzomyia</taxon>
    </lineage>
</organism>
<evidence type="ECO:0000259" key="9">
    <source>
        <dbReference type="PROSITE" id="PS50003"/>
    </source>
</evidence>